<keyword evidence="3" id="KW-0378">Hydrolase</keyword>
<dbReference type="GO" id="GO:0006508">
    <property type="term" value="P:proteolysis"/>
    <property type="evidence" value="ECO:0007669"/>
    <property type="project" value="UniProtKB-KW"/>
</dbReference>
<evidence type="ECO:0000259" key="2">
    <source>
        <dbReference type="Pfam" id="PF01965"/>
    </source>
</evidence>
<dbReference type="PROSITE" id="PS51276">
    <property type="entry name" value="PEPTIDASE_C56_PFPI"/>
    <property type="match status" value="1"/>
</dbReference>
<dbReference type="RefSeq" id="WP_092608761.1">
    <property type="nucleotide sequence ID" value="NZ_FMYF01000004.1"/>
</dbReference>
<dbReference type="SUPFAM" id="SSF52317">
    <property type="entry name" value="Class I glutamine amidotransferase-like"/>
    <property type="match status" value="1"/>
</dbReference>
<dbReference type="AlphaFoldDB" id="A0A1G6GP76"/>
<dbReference type="PANTHER" id="PTHR42733">
    <property type="entry name" value="DJ-1 PROTEIN"/>
    <property type="match status" value="1"/>
</dbReference>
<gene>
    <name evidence="3" type="ORF">GA0111570_104174</name>
</gene>
<dbReference type="Pfam" id="PF01965">
    <property type="entry name" value="DJ-1_PfpI"/>
    <property type="match status" value="1"/>
</dbReference>
<dbReference type="InterPro" id="IPR006286">
    <property type="entry name" value="C56_PfpI-like"/>
</dbReference>
<sequence length="177" mass="18951">MPKKNILILSTEYGTERDELVVPLEKLKELGHDVTLATPSGDPVQTLKHDKDPADKVPADTTVAEATGTYDVIVLPGGALNADHGRTDEGIRRLVKAQAGAGRSIAAICHAGWILVEDGLTKGKDLTSYPSIRTDLENAGATWQDQALVKDDANGWTLVTSRNPGDLDVFVKAIDEL</sequence>
<proteinExistence type="inferred from homology"/>
<dbReference type="PANTHER" id="PTHR42733:SF12">
    <property type="entry name" value="PROTEINASE"/>
    <property type="match status" value="1"/>
</dbReference>
<dbReference type="OrthoDB" id="9792284at2"/>
<evidence type="ECO:0000256" key="1">
    <source>
        <dbReference type="ARBA" id="ARBA00008542"/>
    </source>
</evidence>
<dbReference type="InterPro" id="IPR002818">
    <property type="entry name" value="DJ-1/PfpI"/>
</dbReference>
<evidence type="ECO:0000313" key="4">
    <source>
        <dbReference type="Proteomes" id="UP000199086"/>
    </source>
</evidence>
<dbReference type="Proteomes" id="UP000199086">
    <property type="component" value="Unassembled WGS sequence"/>
</dbReference>
<evidence type="ECO:0000313" key="3">
    <source>
        <dbReference type="EMBL" id="SDB83663.1"/>
    </source>
</evidence>
<dbReference type="EMBL" id="FMYF01000004">
    <property type="protein sequence ID" value="SDB83663.1"/>
    <property type="molecule type" value="Genomic_DNA"/>
</dbReference>
<protein>
    <submittedName>
        <fullName evidence="3">Protease I</fullName>
    </submittedName>
</protein>
<keyword evidence="3" id="KW-0645">Protease</keyword>
<organism evidence="3 4">
    <name type="scientific">Raineyella antarctica</name>
    <dbReference type="NCBI Taxonomy" id="1577474"/>
    <lineage>
        <taxon>Bacteria</taxon>
        <taxon>Bacillati</taxon>
        <taxon>Actinomycetota</taxon>
        <taxon>Actinomycetes</taxon>
        <taxon>Propionibacteriales</taxon>
        <taxon>Propionibacteriaceae</taxon>
        <taxon>Raineyella</taxon>
    </lineage>
</organism>
<feature type="domain" description="DJ-1/PfpI" evidence="2">
    <location>
        <begin position="4"/>
        <end position="174"/>
    </location>
</feature>
<name>A0A1G6GP76_9ACTN</name>
<accession>A0A1G6GP76</accession>
<dbReference type="STRING" id="1577474.GA0111570_104174"/>
<dbReference type="GO" id="GO:0008233">
    <property type="term" value="F:peptidase activity"/>
    <property type="evidence" value="ECO:0007669"/>
    <property type="project" value="UniProtKB-KW"/>
</dbReference>
<dbReference type="Gene3D" id="3.40.50.880">
    <property type="match status" value="1"/>
</dbReference>
<keyword evidence="4" id="KW-1185">Reference proteome</keyword>
<dbReference type="InterPro" id="IPR029062">
    <property type="entry name" value="Class_I_gatase-like"/>
</dbReference>
<reference evidence="3 4" key="1">
    <citation type="submission" date="2016-06" db="EMBL/GenBank/DDBJ databases">
        <authorList>
            <person name="Olsen C.W."/>
            <person name="Carey S."/>
            <person name="Hinshaw L."/>
            <person name="Karasin A.I."/>
        </authorList>
    </citation>
    <scope>NUCLEOTIDE SEQUENCE [LARGE SCALE GENOMIC DNA]</scope>
    <source>
        <strain evidence="3 4">LZ-22</strain>
    </source>
</reference>
<comment type="similarity">
    <text evidence="1">Belongs to the peptidase C56 family.</text>
</comment>